<evidence type="ECO:0000313" key="12">
    <source>
        <dbReference type="EMBL" id="MDH6195068.1"/>
    </source>
</evidence>
<dbReference type="Pfam" id="PF01225">
    <property type="entry name" value="Mur_ligase"/>
    <property type="match status" value="1"/>
</dbReference>
<comment type="pathway">
    <text evidence="7 8">Cell wall biogenesis; peptidoglycan biosynthesis.</text>
</comment>
<feature type="binding site" evidence="7">
    <location>
        <position position="481"/>
    </location>
    <ligand>
        <name>meso-2,6-diaminopimelate</name>
        <dbReference type="ChEBI" id="CHEBI:57791"/>
    </ligand>
</feature>
<evidence type="ECO:0000259" key="9">
    <source>
        <dbReference type="Pfam" id="PF01225"/>
    </source>
</evidence>
<gene>
    <name evidence="7" type="primary">murE</name>
    <name evidence="12" type="ORF">M2272_001697</name>
</gene>
<dbReference type="Pfam" id="PF08245">
    <property type="entry name" value="Mur_ligase_M"/>
    <property type="match status" value="1"/>
</dbReference>
<dbReference type="InterPro" id="IPR036615">
    <property type="entry name" value="Mur_ligase_C_dom_sf"/>
</dbReference>
<dbReference type="PANTHER" id="PTHR23135:SF4">
    <property type="entry name" value="UDP-N-ACETYLMURAMOYL-L-ALANYL-D-GLUTAMATE--2,6-DIAMINOPIMELATE LIGASE MURE HOMOLOG, CHLOROPLASTIC"/>
    <property type="match status" value="1"/>
</dbReference>
<dbReference type="Gene3D" id="3.90.190.20">
    <property type="entry name" value="Mur ligase, C-terminal domain"/>
    <property type="match status" value="1"/>
</dbReference>
<keyword evidence="7" id="KW-0460">Magnesium</keyword>
<dbReference type="SUPFAM" id="SSF53244">
    <property type="entry name" value="MurD-like peptide ligases, peptide-binding domain"/>
    <property type="match status" value="1"/>
</dbReference>
<keyword evidence="4 7" id="KW-0573">Peptidoglycan synthesis</keyword>
<dbReference type="GO" id="GO:0008765">
    <property type="term" value="F:UDP-N-acetylmuramoylalanyl-D-glutamate-2,6-diaminopimelate ligase activity"/>
    <property type="evidence" value="ECO:0007669"/>
    <property type="project" value="UniProtKB-EC"/>
</dbReference>
<feature type="binding site" evidence="7">
    <location>
        <begin position="423"/>
        <end position="426"/>
    </location>
    <ligand>
        <name>meso-2,6-diaminopimelate</name>
        <dbReference type="ChEBI" id="CHEBI:57791"/>
    </ligand>
</feature>
<protein>
    <recommendedName>
        <fullName evidence="7">UDP-N-acetylmuramoyl-L-alanyl-D-glutamate--2,6-diaminopimelate ligase</fullName>
        <ecNumber evidence="7">6.3.2.13</ecNumber>
    </recommendedName>
    <alternativeName>
        <fullName evidence="7">Meso-A2pm-adding enzyme</fullName>
    </alternativeName>
    <alternativeName>
        <fullName evidence="7">Meso-diaminopimelate-adding enzyme</fullName>
    </alternativeName>
    <alternativeName>
        <fullName evidence="7">UDP-MurNAc-L-Ala-D-Glu:meso-diaminopimelate ligase</fullName>
    </alternativeName>
    <alternativeName>
        <fullName evidence="7">UDP-MurNAc-tripeptide synthetase</fullName>
    </alternativeName>
    <alternativeName>
        <fullName evidence="7">UDP-N-acetylmuramyl-tripeptide synthetase</fullName>
    </alternativeName>
</protein>
<dbReference type="InterPro" id="IPR004101">
    <property type="entry name" value="Mur_ligase_C"/>
</dbReference>
<keyword evidence="6 7" id="KW-0961">Cell wall biogenesis/degradation</keyword>
<keyword evidence="13" id="KW-1185">Reference proteome</keyword>
<name>A0ABT6KWI4_9MYCO</name>
<dbReference type="InterPro" id="IPR005761">
    <property type="entry name" value="UDP-N-AcMur-Glu-dNH2Pim_ligase"/>
</dbReference>
<dbReference type="InterPro" id="IPR013221">
    <property type="entry name" value="Mur_ligase_cen"/>
</dbReference>
<dbReference type="InterPro" id="IPR035911">
    <property type="entry name" value="MurE/MurF_N"/>
</dbReference>
<comment type="cofactor">
    <cofactor evidence="7">
        <name>Mg(2+)</name>
        <dbReference type="ChEBI" id="CHEBI:18420"/>
    </cofactor>
</comment>
<comment type="caution">
    <text evidence="12">The sequence shown here is derived from an EMBL/GenBank/DDBJ whole genome shotgun (WGS) entry which is preliminary data.</text>
</comment>
<keyword evidence="7" id="KW-0963">Cytoplasm</keyword>
<dbReference type="EC" id="6.3.2.13" evidence="7"/>
<evidence type="ECO:0000256" key="1">
    <source>
        <dbReference type="ARBA" id="ARBA00005898"/>
    </source>
</evidence>
<evidence type="ECO:0000256" key="7">
    <source>
        <dbReference type="HAMAP-Rule" id="MF_00208"/>
    </source>
</evidence>
<evidence type="ECO:0000256" key="5">
    <source>
        <dbReference type="ARBA" id="ARBA00023306"/>
    </source>
</evidence>
<feature type="binding site" evidence="7">
    <location>
        <begin position="127"/>
        <end position="133"/>
    </location>
    <ligand>
        <name>ATP</name>
        <dbReference type="ChEBI" id="CHEBI:30616"/>
    </ligand>
</feature>
<comment type="function">
    <text evidence="7">Catalyzes the addition of meso-diaminopimelic acid to the nucleotide precursor UDP-N-acetylmuramoyl-L-alanyl-D-glutamate (UMAG) in the biosynthesis of bacterial cell-wall peptidoglycan.</text>
</comment>
<dbReference type="EMBL" id="JARXVE010000002">
    <property type="protein sequence ID" value="MDH6195068.1"/>
    <property type="molecule type" value="Genomic_DNA"/>
</dbReference>
<dbReference type="Pfam" id="PF02875">
    <property type="entry name" value="Mur_ligase_C"/>
    <property type="match status" value="1"/>
</dbReference>
<feature type="binding site" evidence="7">
    <location>
        <begin position="169"/>
        <end position="170"/>
    </location>
    <ligand>
        <name>UDP-N-acetyl-alpha-D-muramoyl-L-alanyl-D-glutamate</name>
        <dbReference type="ChEBI" id="CHEBI:83900"/>
    </ligand>
</feature>
<dbReference type="NCBIfam" id="TIGR01085">
    <property type="entry name" value="murE"/>
    <property type="match status" value="1"/>
</dbReference>
<keyword evidence="5 7" id="KW-0131">Cell cycle</keyword>
<feature type="domain" description="Mur ligase central" evidence="11">
    <location>
        <begin position="125"/>
        <end position="328"/>
    </location>
</feature>
<proteinExistence type="inferred from homology"/>
<feature type="domain" description="Mur ligase C-terminal" evidence="10">
    <location>
        <begin position="350"/>
        <end position="479"/>
    </location>
</feature>
<keyword evidence="7" id="KW-0547">Nucleotide-binding</keyword>
<feature type="binding site" evidence="7">
    <location>
        <position position="477"/>
    </location>
    <ligand>
        <name>meso-2,6-diaminopimelate</name>
        <dbReference type="ChEBI" id="CHEBI:57791"/>
    </ligand>
</feature>
<dbReference type="Gene3D" id="3.40.1390.10">
    <property type="entry name" value="MurE/MurF, N-terminal domain"/>
    <property type="match status" value="1"/>
</dbReference>
<feature type="binding site" evidence="7">
    <location>
        <position position="196"/>
    </location>
    <ligand>
        <name>UDP-N-acetyl-alpha-D-muramoyl-L-alanyl-D-glutamate</name>
        <dbReference type="ChEBI" id="CHEBI:83900"/>
    </ligand>
</feature>
<comment type="subcellular location">
    <subcellularLocation>
        <location evidence="7 8">Cytoplasm</location>
    </subcellularLocation>
</comment>
<dbReference type="NCBIfam" id="NF001124">
    <property type="entry name" value="PRK00139.1-2"/>
    <property type="match status" value="1"/>
</dbReference>
<comment type="similarity">
    <text evidence="1 7">Belongs to the MurCDEF family. MurE subfamily.</text>
</comment>
<accession>A0ABT6KWI4</accession>
<dbReference type="NCBIfam" id="NF001126">
    <property type="entry name" value="PRK00139.1-4"/>
    <property type="match status" value="1"/>
</dbReference>
<evidence type="ECO:0000256" key="8">
    <source>
        <dbReference type="RuleBase" id="RU004135"/>
    </source>
</evidence>
<dbReference type="PANTHER" id="PTHR23135">
    <property type="entry name" value="MUR LIGASE FAMILY MEMBER"/>
    <property type="match status" value="1"/>
</dbReference>
<keyword evidence="7" id="KW-0067">ATP-binding</keyword>
<dbReference type="InterPro" id="IPR000713">
    <property type="entry name" value="Mur_ligase_N"/>
</dbReference>
<dbReference type="HAMAP" id="MF_00208">
    <property type="entry name" value="MurE"/>
    <property type="match status" value="1"/>
</dbReference>
<evidence type="ECO:0000259" key="10">
    <source>
        <dbReference type="Pfam" id="PF02875"/>
    </source>
</evidence>
<comment type="PTM">
    <text evidence="7">Carboxylation is probably crucial for Mg(2+) binding and, consequently, for the gamma-phosphate positioning of ATP.</text>
</comment>
<feature type="modified residue" description="N6-carboxylysine" evidence="7">
    <location>
        <position position="236"/>
    </location>
</feature>
<dbReference type="InterPro" id="IPR036565">
    <property type="entry name" value="Mur-like_cat_sf"/>
</dbReference>
<dbReference type="RefSeq" id="WP_280831692.1">
    <property type="nucleotide sequence ID" value="NZ_JARXVE010000002.1"/>
</dbReference>
<sequence>MAMKLRPSRPVGQLLMPLADQVQAVPAAGGVLPEIRVSGVTLRGQDAQPGDLFAALPGAAVHGARYAADAVAAGAVAVFTDAAGAAELGGLDVPVLIHPDPRSVLGELAAEVYGRPCEQLTVIGVTGTSGKTTTTYLAEAGLRAAGRVAGLIGTVGVRIAGRDLPSALTTPEAPYLQALLAVMVEHGVDTVVMEVSSHALTLGRVDGIDFAVGGFTNLSRDHLDFHPTMDDYFEAKARLFDPRSANHAAAAVICVDDEAGIAMAGRAEQVVTVGTAGQAADWRVEQVAAVGVGSQEFTLVDPAGVRHALQIGLTGGYNVANAALAIALLDQVGVSPEQAGPGLRTATVPGRLQPIDRGQPFLALVDYAHKPGALQAVLENLRESGPRRIAVVFGAGGNRDAGKRGPMGRVAAELADLVVVTDDNPRDEDPAAIRAAIMAGAAEGPVGAEVVEVADRRAAIDHAVGWAGPGDIVLIAGKGHESGQTSGGQTRPFDDRDELAQALEAIKAGESGT</sequence>
<keyword evidence="2 7" id="KW-0132">Cell division</keyword>
<evidence type="ECO:0000313" key="13">
    <source>
        <dbReference type="Proteomes" id="UP001160130"/>
    </source>
</evidence>
<feature type="binding site" evidence="7">
    <location>
        <position position="204"/>
    </location>
    <ligand>
        <name>UDP-N-acetyl-alpha-D-muramoyl-L-alanyl-D-glutamate</name>
        <dbReference type="ChEBI" id="CHEBI:83900"/>
    </ligand>
</feature>
<feature type="binding site" evidence="7">
    <location>
        <position position="42"/>
    </location>
    <ligand>
        <name>UDP-N-acetyl-alpha-D-muramoyl-L-alanyl-D-glutamate</name>
        <dbReference type="ChEBI" id="CHEBI:83900"/>
    </ligand>
</feature>
<evidence type="ECO:0000259" key="11">
    <source>
        <dbReference type="Pfam" id="PF08245"/>
    </source>
</evidence>
<keyword evidence="3 7" id="KW-0133">Cell shape</keyword>
<keyword evidence="7 12" id="KW-0436">Ligase</keyword>
<reference evidence="12 13" key="1">
    <citation type="submission" date="2023-04" db="EMBL/GenBank/DDBJ databases">
        <title>Forest soil microbial communities from Buena Vista Peninsula, Colon Province, Panama.</title>
        <authorList>
            <person name="Bouskill N."/>
        </authorList>
    </citation>
    <scope>NUCLEOTIDE SEQUENCE [LARGE SCALE GENOMIC DNA]</scope>
    <source>
        <strain evidence="12 13">AC80</strain>
    </source>
</reference>
<comment type="catalytic activity">
    <reaction evidence="7">
        <text>UDP-N-acetyl-alpha-D-muramoyl-L-alanyl-D-glutamate + meso-2,6-diaminopimelate + ATP = UDP-N-acetyl-alpha-D-muramoyl-L-alanyl-gamma-D-glutamyl-meso-2,6-diaminopimelate + ADP + phosphate + H(+)</text>
        <dbReference type="Rhea" id="RHEA:23676"/>
        <dbReference type="ChEBI" id="CHEBI:15378"/>
        <dbReference type="ChEBI" id="CHEBI:30616"/>
        <dbReference type="ChEBI" id="CHEBI:43474"/>
        <dbReference type="ChEBI" id="CHEBI:57791"/>
        <dbReference type="ChEBI" id="CHEBI:83900"/>
        <dbReference type="ChEBI" id="CHEBI:83905"/>
        <dbReference type="ChEBI" id="CHEBI:456216"/>
        <dbReference type="EC" id="6.3.2.13"/>
    </reaction>
</comment>
<dbReference type="Gene3D" id="3.40.1190.10">
    <property type="entry name" value="Mur-like, catalytic domain"/>
    <property type="match status" value="1"/>
</dbReference>
<evidence type="ECO:0000256" key="4">
    <source>
        <dbReference type="ARBA" id="ARBA00022984"/>
    </source>
</evidence>
<evidence type="ECO:0000256" key="3">
    <source>
        <dbReference type="ARBA" id="ARBA00022960"/>
    </source>
</evidence>
<dbReference type="SUPFAM" id="SSF63418">
    <property type="entry name" value="MurE/MurF N-terminal domain"/>
    <property type="match status" value="1"/>
</dbReference>
<evidence type="ECO:0000256" key="6">
    <source>
        <dbReference type="ARBA" id="ARBA00023316"/>
    </source>
</evidence>
<dbReference type="Proteomes" id="UP001160130">
    <property type="component" value="Unassembled WGS sequence"/>
</dbReference>
<feature type="short sequence motif" description="Meso-diaminopimelate recognition motif" evidence="7">
    <location>
        <begin position="423"/>
        <end position="426"/>
    </location>
</feature>
<comment type="caution">
    <text evidence="7">Lacks conserved residue(s) required for the propagation of feature annotation.</text>
</comment>
<dbReference type="SUPFAM" id="SSF53623">
    <property type="entry name" value="MurD-like peptide ligases, catalytic domain"/>
    <property type="match status" value="1"/>
</dbReference>
<evidence type="ECO:0000256" key="2">
    <source>
        <dbReference type="ARBA" id="ARBA00022618"/>
    </source>
</evidence>
<feature type="binding site" evidence="7">
    <location>
        <position position="399"/>
    </location>
    <ligand>
        <name>meso-2,6-diaminopimelate</name>
        <dbReference type="ChEBI" id="CHEBI:57791"/>
    </ligand>
</feature>
<feature type="domain" description="Mur ligase N-terminal catalytic" evidence="9">
    <location>
        <begin position="37"/>
        <end position="113"/>
    </location>
</feature>
<organism evidence="12 13">
    <name type="scientific">Mycolicibacterium frederiksbergense</name>
    <dbReference type="NCBI Taxonomy" id="117567"/>
    <lineage>
        <taxon>Bacteria</taxon>
        <taxon>Bacillati</taxon>
        <taxon>Actinomycetota</taxon>
        <taxon>Actinomycetes</taxon>
        <taxon>Mycobacteriales</taxon>
        <taxon>Mycobacteriaceae</taxon>
        <taxon>Mycolicibacterium</taxon>
    </lineage>
</organism>